<feature type="non-terminal residue" evidence="2">
    <location>
        <position position="1"/>
    </location>
</feature>
<protein>
    <submittedName>
        <fullName evidence="2">Uncharacterized protein</fullName>
    </submittedName>
</protein>
<dbReference type="AlphaFoldDB" id="A0A699UNJ1"/>
<comment type="caution">
    <text evidence="2">The sequence shown here is derived from an EMBL/GenBank/DDBJ whole genome shotgun (WGS) entry which is preliminary data.</text>
</comment>
<accession>A0A699UNJ1</accession>
<reference evidence="2" key="1">
    <citation type="journal article" date="2019" name="Sci. Rep.">
        <title>Draft genome of Tanacetum cinerariifolium, the natural source of mosquito coil.</title>
        <authorList>
            <person name="Yamashiro T."/>
            <person name="Shiraishi A."/>
            <person name="Satake H."/>
            <person name="Nakayama K."/>
        </authorList>
    </citation>
    <scope>NUCLEOTIDE SEQUENCE</scope>
</reference>
<name>A0A699UNJ1_TANCI</name>
<organism evidence="2">
    <name type="scientific">Tanacetum cinerariifolium</name>
    <name type="common">Dalmatian daisy</name>
    <name type="synonym">Chrysanthemum cinerariifolium</name>
    <dbReference type="NCBI Taxonomy" id="118510"/>
    <lineage>
        <taxon>Eukaryota</taxon>
        <taxon>Viridiplantae</taxon>
        <taxon>Streptophyta</taxon>
        <taxon>Embryophyta</taxon>
        <taxon>Tracheophyta</taxon>
        <taxon>Spermatophyta</taxon>
        <taxon>Magnoliopsida</taxon>
        <taxon>eudicotyledons</taxon>
        <taxon>Gunneridae</taxon>
        <taxon>Pentapetalae</taxon>
        <taxon>asterids</taxon>
        <taxon>campanulids</taxon>
        <taxon>Asterales</taxon>
        <taxon>Asteraceae</taxon>
        <taxon>Asteroideae</taxon>
        <taxon>Anthemideae</taxon>
        <taxon>Anthemidinae</taxon>
        <taxon>Tanacetum</taxon>
    </lineage>
</organism>
<feature type="chain" id="PRO_5025515374" evidence="1">
    <location>
        <begin position="19"/>
        <end position="58"/>
    </location>
</feature>
<gene>
    <name evidence="2" type="ORF">Tci_896059</name>
</gene>
<keyword evidence="1" id="KW-0732">Signal</keyword>
<dbReference type="EMBL" id="BKCJ011349782">
    <property type="protein sequence ID" value="GFD24090.1"/>
    <property type="molecule type" value="Genomic_DNA"/>
</dbReference>
<feature type="signal peptide" evidence="1">
    <location>
        <begin position="1"/>
        <end position="18"/>
    </location>
</feature>
<sequence>KTPLKVLRLLLLGASSCPEEPSKSKETMYELRASLSTCLTNAMILPLQSLLLRSREKL</sequence>
<evidence type="ECO:0000313" key="2">
    <source>
        <dbReference type="EMBL" id="GFD24090.1"/>
    </source>
</evidence>
<evidence type="ECO:0000256" key="1">
    <source>
        <dbReference type="SAM" id="SignalP"/>
    </source>
</evidence>
<proteinExistence type="predicted"/>